<comment type="subcellular location">
    <subcellularLocation>
        <location evidence="2">Chromosome</location>
    </subcellularLocation>
    <subcellularLocation>
        <location evidence="1 15">Nucleus</location>
    </subcellularLocation>
</comment>
<evidence type="ECO:0000313" key="20">
    <source>
        <dbReference type="Proteomes" id="UP000233140"/>
    </source>
</evidence>
<keyword evidence="6" id="KW-0547">Nucleotide-binding</keyword>
<dbReference type="InterPro" id="IPR024704">
    <property type="entry name" value="SMC"/>
</dbReference>
<keyword evidence="10" id="KW-0226">DNA condensation</keyword>
<dbReference type="InterPro" id="IPR010935">
    <property type="entry name" value="SMC_hinge"/>
</dbReference>
<dbReference type="SUPFAM" id="SSF52540">
    <property type="entry name" value="P-loop containing nucleoside triphosphate hydrolases"/>
    <property type="match status" value="1"/>
</dbReference>
<dbReference type="GO" id="GO:0051301">
    <property type="term" value="P:cell division"/>
    <property type="evidence" value="ECO:0007669"/>
    <property type="project" value="UniProtKB-KW"/>
</dbReference>
<evidence type="ECO:0000256" key="12">
    <source>
        <dbReference type="ARBA" id="ARBA00023306"/>
    </source>
</evidence>
<evidence type="ECO:0000256" key="6">
    <source>
        <dbReference type="ARBA" id="ARBA00022741"/>
    </source>
</evidence>
<organism evidence="19 20">
    <name type="scientific">Mandrillus leucophaeus</name>
    <name type="common">Drill</name>
    <name type="synonym">Papio leucophaeus</name>
    <dbReference type="NCBI Taxonomy" id="9568"/>
    <lineage>
        <taxon>Eukaryota</taxon>
        <taxon>Metazoa</taxon>
        <taxon>Chordata</taxon>
        <taxon>Craniata</taxon>
        <taxon>Vertebrata</taxon>
        <taxon>Euteleostomi</taxon>
        <taxon>Mammalia</taxon>
        <taxon>Eutheria</taxon>
        <taxon>Euarchontoglires</taxon>
        <taxon>Primates</taxon>
        <taxon>Haplorrhini</taxon>
        <taxon>Catarrhini</taxon>
        <taxon>Cercopithecidae</taxon>
        <taxon>Cercopithecinae</taxon>
        <taxon>Mandrillus</taxon>
    </lineage>
</organism>
<comment type="similarity">
    <text evidence="3">Belongs to the SMC family. SMC4 subfamily.</text>
</comment>
<dbReference type="Gene3D" id="3.40.50.300">
    <property type="entry name" value="P-loop containing nucleotide triphosphate hydrolases"/>
    <property type="match status" value="2"/>
</dbReference>
<gene>
    <name evidence="19" type="primary">SMC4</name>
</gene>
<evidence type="ECO:0000256" key="17">
    <source>
        <dbReference type="SAM" id="MobiDB-lite"/>
    </source>
</evidence>
<evidence type="ECO:0000256" key="1">
    <source>
        <dbReference type="ARBA" id="ARBA00004123"/>
    </source>
</evidence>
<dbReference type="GeneID" id="105546174"/>
<keyword evidence="4" id="KW-0158">Chromosome</keyword>
<evidence type="ECO:0000256" key="15">
    <source>
        <dbReference type="PIRNR" id="PIRNR005719"/>
    </source>
</evidence>
<evidence type="ECO:0000256" key="13">
    <source>
        <dbReference type="ARBA" id="ARBA00058936"/>
    </source>
</evidence>
<dbReference type="GO" id="GO:0005829">
    <property type="term" value="C:cytosol"/>
    <property type="evidence" value="ECO:0007669"/>
    <property type="project" value="Ensembl"/>
</dbReference>
<dbReference type="PANTHER" id="PTHR18937:SF172">
    <property type="entry name" value="STRUCTURAL MAINTENANCE OF CHROMOSOMES PROTEIN"/>
    <property type="match status" value="1"/>
</dbReference>
<keyword evidence="20" id="KW-1185">Reference proteome</keyword>
<evidence type="ECO:0000256" key="7">
    <source>
        <dbReference type="ARBA" id="ARBA00022776"/>
    </source>
</evidence>
<keyword evidence="9 16" id="KW-0175">Coiled coil</keyword>
<evidence type="ECO:0000256" key="14">
    <source>
        <dbReference type="ARBA" id="ARBA00063742"/>
    </source>
</evidence>
<dbReference type="GO" id="GO:0007076">
    <property type="term" value="P:mitotic chromosome condensation"/>
    <property type="evidence" value="ECO:0007669"/>
    <property type="project" value="Ensembl"/>
</dbReference>
<evidence type="ECO:0000259" key="18">
    <source>
        <dbReference type="SMART" id="SM00968"/>
    </source>
</evidence>
<feature type="region of interest" description="Disordered" evidence="17">
    <location>
        <begin position="1"/>
        <end position="54"/>
    </location>
</feature>
<dbReference type="STRING" id="9568.ENSMLEP00000013537"/>
<keyword evidence="8" id="KW-0067">ATP-binding</keyword>
<dbReference type="InterPro" id="IPR027417">
    <property type="entry name" value="P-loop_NTPase"/>
</dbReference>
<evidence type="ECO:0000256" key="4">
    <source>
        <dbReference type="ARBA" id="ARBA00022454"/>
    </source>
</evidence>
<dbReference type="Gene3D" id="1.20.1060.20">
    <property type="match status" value="1"/>
</dbReference>
<reference evidence="19" key="1">
    <citation type="submission" date="2025-08" db="UniProtKB">
        <authorList>
            <consortium name="Ensembl"/>
        </authorList>
    </citation>
    <scope>IDENTIFICATION</scope>
</reference>
<dbReference type="Ensembl" id="ENSMLET00000036978.1">
    <property type="protein sequence ID" value="ENSMLEP00000013537.1"/>
    <property type="gene ID" value="ENSMLEG00000030939.1"/>
</dbReference>
<sequence>MPRKGTQPSTARRREEGPPPSPDGASSDAEPEPPSGRAESPATAAETASEELDNRSLEEILNSIPPPPPPAMTNEAGAPRLMITHIVNQNFKSYAGEKILGPFHKRFSCIIGPNGSGKSNVIDSMLFVFGYRAQKIRSKKLSVLIHNSDEHKDIQSCTVEVHFQKIIDKEGDDYEVIPNSNFYVSRTAYRDNTSVYHISGKKKTFKDVGNLLRSHGIDLDHNRFLILQGEVEQIAMMKPKGQTEHDEGMLEYLEDIIGCGRLNEPIKVLCRRVEILNEHRGEKLNRVKMVEKEKDALEGEKNIAIEFLTLENEIFRKKNHVCQYYIYDLQKRIAEMETQKKKIHEDTKEINEKSSILSNEMKAKNKDVKDIEKKLNKITKFIEEYKEKFTQLDLEDVQVREKLKHATSKVKKLEKQLQKDKEKVEEFKSIPAKSNNVINETTTRNNALEKEKEKEEKKLKEVMDSLKQETQGLQKEKESREKELMGFSKSVNEARSKMDVAQSELDIYLSCHNTAVSQLTKAKEALIAASETLKERKAAIRDIEGKLPQTEQELKEKEKELQKLTQEEINFKSLVHDLFQKVEEAKSSLAMNRSRGKVLDAVIQEKKSGRIPGIYGRLGDLGAIDEKYDVAISSCCHALDYIVVDSIDTAQECVNFLKRQNIGVATFIGLDKMAVWAKKMTKIQTPENTPRLFDLVKVKDEKIRQAFYFALRDTLVADNLDQATRVAYQKDRRWRVVTLQGQIIEQSGTMTGGGSKVMKGRMGSSLVTEISEEEVNKMESQLQNDSKKAMQIQEQKVQLEERVVKLRHSEREMRNTLEKFTASIQRLIEQEEYLNVQVKELEANVLATAPDKEKQKLLEENVSAFKTEYDAVAEKAGKVEAEVKRLHNIIVEINNHKLKAQQDKLDKINKQLDECASAITKAQVAIKTADRNLQKAQDSVLRTEKEIKDTEKEVDDLTAELKSLEDKAAEVVKNTNAAEESLPEIQKEHRNLLQELKVIQENEHALQKDALSIKLKLEQIDGHIAEHNSKIKYWHKEISKISLHPIEDNPIEEISVLSPEDLEAIKNPDSITNQIALLEARCHEMKPNLGAIAEYKKKEELYLQRVAELDKITYERDSFRQAYEDLRKQRLNEFMAGFYIITNKLKENYQMLTLGGDAELELVDSLDPFSEGIMFSVRPPKKSWKKIFNLSGGEKTLSSLALVFALHHYKPTPLYFMDEIDAALDFKNVSIVAFYIYEQTKNAQFIIISLRNNMFEISDRLIGIYKTYNITKSVAVNPKEIASKGLC</sequence>
<dbReference type="Proteomes" id="UP000233140">
    <property type="component" value="Unassembled WGS sequence"/>
</dbReference>
<evidence type="ECO:0000256" key="3">
    <source>
        <dbReference type="ARBA" id="ARBA00006005"/>
    </source>
</evidence>
<dbReference type="SUPFAM" id="SSF57997">
    <property type="entry name" value="Tropomyosin"/>
    <property type="match status" value="1"/>
</dbReference>
<dbReference type="PANTHER" id="PTHR18937">
    <property type="entry name" value="STRUCTURAL MAINTENANCE OF CHROMOSOMES SMC FAMILY MEMBER"/>
    <property type="match status" value="1"/>
</dbReference>
<dbReference type="GO" id="GO:0016607">
    <property type="term" value="C:nuclear speck"/>
    <property type="evidence" value="ECO:0007669"/>
    <property type="project" value="Ensembl"/>
</dbReference>
<dbReference type="OrthoDB" id="5575062at2759"/>
<feature type="domain" description="SMC hinge" evidence="18">
    <location>
        <begin position="612"/>
        <end position="727"/>
    </location>
</feature>
<dbReference type="GO" id="GO:0000796">
    <property type="term" value="C:condensin complex"/>
    <property type="evidence" value="ECO:0007669"/>
    <property type="project" value="Ensembl"/>
</dbReference>
<feature type="coiled-coil region" evidence="16">
    <location>
        <begin position="516"/>
        <end position="574"/>
    </location>
</feature>
<evidence type="ECO:0000256" key="10">
    <source>
        <dbReference type="ARBA" id="ARBA00023067"/>
    </source>
</evidence>
<evidence type="ECO:0000256" key="11">
    <source>
        <dbReference type="ARBA" id="ARBA00023242"/>
    </source>
</evidence>
<dbReference type="CTD" id="10051"/>
<accession>A0A2K5YD96</accession>
<evidence type="ECO:0000256" key="5">
    <source>
        <dbReference type="ARBA" id="ARBA00022618"/>
    </source>
</evidence>
<dbReference type="Pfam" id="PF06470">
    <property type="entry name" value="SMC_hinge"/>
    <property type="match status" value="1"/>
</dbReference>
<dbReference type="PIRSF" id="PIRSF005719">
    <property type="entry name" value="SMC"/>
    <property type="match status" value="1"/>
</dbReference>
<dbReference type="GO" id="GO:0016887">
    <property type="term" value="F:ATP hydrolysis activity"/>
    <property type="evidence" value="ECO:0007669"/>
    <property type="project" value="InterPro"/>
</dbReference>
<dbReference type="GO" id="GO:1905821">
    <property type="term" value="P:positive regulation of chromosome condensation"/>
    <property type="evidence" value="ECO:0007669"/>
    <property type="project" value="Ensembl"/>
</dbReference>
<dbReference type="GO" id="GO:0005524">
    <property type="term" value="F:ATP binding"/>
    <property type="evidence" value="ECO:0007669"/>
    <property type="project" value="UniProtKB-KW"/>
</dbReference>
<evidence type="ECO:0000256" key="2">
    <source>
        <dbReference type="ARBA" id="ARBA00004286"/>
    </source>
</evidence>
<dbReference type="RefSeq" id="XP_011844697.1">
    <property type="nucleotide sequence ID" value="XM_011989307.1"/>
</dbReference>
<dbReference type="FunFam" id="3.30.70.1620:FF:000003">
    <property type="entry name" value="Structural maintenance of chromosomes 4"/>
    <property type="match status" value="1"/>
</dbReference>
<dbReference type="KEGG" id="mleu:105546174"/>
<comment type="function">
    <text evidence="13">Central component of the condensin complex, a complex required for conversion of interphase chromatin into mitotic-like condense chromosomes. The condensin complex probably introduces positive supercoils into relaxed DNA in the presence of type I topoisomerases and converts nicked DNA into positive knotted forms in the presence of type II topoisomerases.</text>
</comment>
<feature type="compositionally biased region" description="Low complexity" evidence="17">
    <location>
        <begin position="38"/>
        <end position="47"/>
    </location>
</feature>
<keyword evidence="12" id="KW-0131">Cell cycle</keyword>
<dbReference type="FunFam" id="3.40.50.300:FF:000481">
    <property type="entry name" value="Structural maintenance of chromosomes 4"/>
    <property type="match status" value="1"/>
</dbReference>
<proteinExistence type="inferred from homology"/>
<comment type="subunit">
    <text evidence="14">Forms a heterodimer with SMC2. Component of the condensin complex, which contains the SMC2 and SMC4 heterodimer, and three non SMC subunits that probably regulate the complex: BRRN1/CAPH, CNAP1/CAPD2 and CAPG.</text>
</comment>
<keyword evidence="5" id="KW-0132">Cell division</keyword>
<evidence type="ECO:0000313" key="19">
    <source>
        <dbReference type="Ensembl" id="ENSMLEP00000013537.1"/>
    </source>
</evidence>
<feature type="compositionally biased region" description="Polar residues" evidence="17">
    <location>
        <begin position="1"/>
        <end position="10"/>
    </location>
</feature>
<dbReference type="InterPro" id="IPR036277">
    <property type="entry name" value="SMC_hinge_sf"/>
</dbReference>
<dbReference type="FunFam" id="3.40.50.300:FF:000585">
    <property type="entry name" value="Structural maintenance of chromosomes 4"/>
    <property type="match status" value="1"/>
</dbReference>
<evidence type="ECO:0000256" key="8">
    <source>
        <dbReference type="ARBA" id="ARBA00022840"/>
    </source>
</evidence>
<name>A0A2K5YD96_MANLE</name>
<reference evidence="19" key="2">
    <citation type="submission" date="2025-09" db="UniProtKB">
        <authorList>
            <consortium name="Ensembl"/>
        </authorList>
    </citation>
    <scope>IDENTIFICATION</scope>
</reference>
<evidence type="ECO:0000256" key="9">
    <source>
        <dbReference type="ARBA" id="ARBA00023054"/>
    </source>
</evidence>
<feature type="coiled-coil region" evidence="16">
    <location>
        <begin position="898"/>
        <end position="1009"/>
    </location>
</feature>
<protein>
    <recommendedName>
        <fullName evidence="15">Structural maintenance of chromosomes protein</fullName>
    </recommendedName>
</protein>
<feature type="coiled-coil region" evidence="16">
    <location>
        <begin position="326"/>
        <end position="483"/>
    </location>
</feature>
<evidence type="ECO:0000256" key="16">
    <source>
        <dbReference type="SAM" id="Coils"/>
    </source>
</evidence>
<feature type="coiled-coil region" evidence="16">
    <location>
        <begin position="775"/>
        <end position="844"/>
    </location>
</feature>
<dbReference type="Gene3D" id="3.30.70.1620">
    <property type="match status" value="1"/>
</dbReference>
<dbReference type="SMART" id="SM00968">
    <property type="entry name" value="SMC_hinge"/>
    <property type="match status" value="1"/>
</dbReference>
<keyword evidence="11 15" id="KW-0539">Nucleus</keyword>
<keyword evidence="7" id="KW-0498">Mitosis</keyword>
<dbReference type="SUPFAM" id="SSF75553">
    <property type="entry name" value="Smc hinge domain"/>
    <property type="match status" value="1"/>
</dbReference>
<dbReference type="GeneTree" id="ENSGT00900000141094"/>
<dbReference type="OMA" id="CPALDNM"/>
<dbReference type="Pfam" id="PF02463">
    <property type="entry name" value="SMC_N"/>
    <property type="match status" value="1"/>
</dbReference>
<dbReference type="InterPro" id="IPR003395">
    <property type="entry name" value="RecF/RecN/SMC_N"/>
</dbReference>
<dbReference type="FunFam" id="1.20.1060.20:FF:000003">
    <property type="entry name" value="Structural maintenance of chromosomes 4"/>
    <property type="match status" value="1"/>
</dbReference>